<dbReference type="InterPro" id="IPR036890">
    <property type="entry name" value="HATPase_C_sf"/>
</dbReference>
<dbReference type="EMBL" id="RPFW01000001">
    <property type="protein sequence ID" value="TVZ06621.1"/>
    <property type="molecule type" value="Genomic_DNA"/>
</dbReference>
<reference evidence="14 15" key="1">
    <citation type="submission" date="2018-11" db="EMBL/GenBank/DDBJ databases">
        <title>Trebonia kvetii gen.nov., sp.nov., a novel acidophilic actinobacterium, and proposal of the new actinobacterial family Treboniaceae fam. nov.</title>
        <authorList>
            <person name="Rapoport D."/>
            <person name="Sagova-Mareckova M."/>
            <person name="Sedlacek I."/>
            <person name="Provaznik J."/>
            <person name="Kralova S."/>
            <person name="Pavlinic D."/>
            <person name="Benes V."/>
            <person name="Kopecky J."/>
        </authorList>
    </citation>
    <scope>NUCLEOTIDE SEQUENCE [LARGE SCALE GENOMIC DNA]</scope>
    <source>
        <strain evidence="14 15">15Tr583</strain>
    </source>
</reference>
<dbReference type="PROSITE" id="PS50885">
    <property type="entry name" value="HAMP"/>
    <property type="match status" value="1"/>
</dbReference>
<dbReference type="PANTHER" id="PTHR45436:SF5">
    <property type="entry name" value="SENSOR HISTIDINE KINASE TRCS"/>
    <property type="match status" value="1"/>
</dbReference>
<dbReference type="PRINTS" id="PR00344">
    <property type="entry name" value="BCTRLSENSOR"/>
</dbReference>
<evidence type="ECO:0000259" key="13">
    <source>
        <dbReference type="PROSITE" id="PS50885"/>
    </source>
</evidence>
<keyword evidence="5" id="KW-0808">Transferase</keyword>
<feature type="transmembrane region" description="Helical" evidence="11">
    <location>
        <begin position="156"/>
        <end position="179"/>
    </location>
</feature>
<dbReference type="SUPFAM" id="SSF47384">
    <property type="entry name" value="Homodimeric domain of signal transducing histidine kinase"/>
    <property type="match status" value="1"/>
</dbReference>
<evidence type="ECO:0000256" key="5">
    <source>
        <dbReference type="ARBA" id="ARBA00022679"/>
    </source>
</evidence>
<dbReference type="PROSITE" id="PS50109">
    <property type="entry name" value="HIS_KIN"/>
    <property type="match status" value="1"/>
</dbReference>
<dbReference type="Pfam" id="PF00512">
    <property type="entry name" value="HisKA"/>
    <property type="match status" value="1"/>
</dbReference>
<evidence type="ECO:0000256" key="8">
    <source>
        <dbReference type="ARBA" id="ARBA00022989"/>
    </source>
</evidence>
<evidence type="ECO:0000259" key="12">
    <source>
        <dbReference type="PROSITE" id="PS50109"/>
    </source>
</evidence>
<dbReference type="Proteomes" id="UP000460272">
    <property type="component" value="Unassembled WGS sequence"/>
</dbReference>
<dbReference type="InterPro" id="IPR005467">
    <property type="entry name" value="His_kinase_dom"/>
</dbReference>
<evidence type="ECO:0000256" key="7">
    <source>
        <dbReference type="ARBA" id="ARBA00022777"/>
    </source>
</evidence>
<dbReference type="SMART" id="SM00304">
    <property type="entry name" value="HAMP"/>
    <property type="match status" value="1"/>
</dbReference>
<keyword evidence="10 11" id="KW-0472">Membrane</keyword>
<dbReference type="CDD" id="cd00082">
    <property type="entry name" value="HisKA"/>
    <property type="match status" value="1"/>
</dbReference>
<keyword evidence="7" id="KW-0418">Kinase</keyword>
<evidence type="ECO:0000256" key="11">
    <source>
        <dbReference type="SAM" id="Phobius"/>
    </source>
</evidence>
<dbReference type="Gene3D" id="1.10.287.130">
    <property type="match status" value="1"/>
</dbReference>
<keyword evidence="8 11" id="KW-1133">Transmembrane helix</keyword>
<dbReference type="SMART" id="SM00387">
    <property type="entry name" value="HATPase_c"/>
    <property type="match status" value="1"/>
</dbReference>
<dbReference type="Gene3D" id="6.10.340.10">
    <property type="match status" value="1"/>
</dbReference>
<keyword evidence="9" id="KW-0902">Two-component regulatory system</keyword>
<evidence type="ECO:0000256" key="6">
    <source>
        <dbReference type="ARBA" id="ARBA00022692"/>
    </source>
</evidence>
<dbReference type="Pfam" id="PF02518">
    <property type="entry name" value="HATPase_c"/>
    <property type="match status" value="1"/>
</dbReference>
<dbReference type="FunFam" id="3.30.565.10:FF:000006">
    <property type="entry name" value="Sensor histidine kinase WalK"/>
    <property type="match status" value="1"/>
</dbReference>
<comment type="caution">
    <text evidence="14">The sequence shown here is derived from an EMBL/GenBank/DDBJ whole genome shotgun (WGS) entry which is preliminary data.</text>
</comment>
<dbReference type="Gene3D" id="3.30.565.10">
    <property type="entry name" value="Histidine kinase-like ATPase, C-terminal domain"/>
    <property type="match status" value="1"/>
</dbReference>
<dbReference type="EC" id="2.7.13.3" evidence="3"/>
<dbReference type="SMART" id="SM00388">
    <property type="entry name" value="HisKA"/>
    <property type="match status" value="1"/>
</dbReference>
<protein>
    <recommendedName>
        <fullName evidence="3">histidine kinase</fullName>
        <ecNumber evidence="3">2.7.13.3</ecNumber>
    </recommendedName>
</protein>
<keyword evidence="15" id="KW-1185">Reference proteome</keyword>
<accession>A0A6P2C9M1</accession>
<dbReference type="GO" id="GO:0000155">
    <property type="term" value="F:phosphorelay sensor kinase activity"/>
    <property type="evidence" value="ECO:0007669"/>
    <property type="project" value="InterPro"/>
</dbReference>
<organism evidence="14 15">
    <name type="scientific">Trebonia kvetii</name>
    <dbReference type="NCBI Taxonomy" id="2480626"/>
    <lineage>
        <taxon>Bacteria</taxon>
        <taxon>Bacillati</taxon>
        <taxon>Actinomycetota</taxon>
        <taxon>Actinomycetes</taxon>
        <taxon>Streptosporangiales</taxon>
        <taxon>Treboniaceae</taxon>
        <taxon>Trebonia</taxon>
    </lineage>
</organism>
<comment type="catalytic activity">
    <reaction evidence="1">
        <text>ATP + protein L-histidine = ADP + protein N-phospho-L-histidine.</text>
        <dbReference type="EC" id="2.7.13.3"/>
    </reaction>
</comment>
<evidence type="ECO:0000313" key="14">
    <source>
        <dbReference type="EMBL" id="TVZ06621.1"/>
    </source>
</evidence>
<keyword evidence="6 11" id="KW-0812">Transmembrane</keyword>
<feature type="domain" description="Histidine kinase" evidence="12">
    <location>
        <begin position="237"/>
        <end position="453"/>
    </location>
</feature>
<dbReference type="GO" id="GO:0005886">
    <property type="term" value="C:plasma membrane"/>
    <property type="evidence" value="ECO:0007669"/>
    <property type="project" value="UniProtKB-SubCell"/>
</dbReference>
<feature type="domain" description="HAMP" evidence="13">
    <location>
        <begin position="176"/>
        <end position="229"/>
    </location>
</feature>
<dbReference type="RefSeq" id="WP_145851374.1">
    <property type="nucleotide sequence ID" value="NZ_RPFW01000001.1"/>
</dbReference>
<dbReference type="OrthoDB" id="9786919at2"/>
<dbReference type="AlphaFoldDB" id="A0A6P2C9M1"/>
<dbReference type="InterPro" id="IPR003661">
    <property type="entry name" value="HisK_dim/P_dom"/>
</dbReference>
<keyword evidence="4" id="KW-0597">Phosphoprotein</keyword>
<dbReference type="InterPro" id="IPR004358">
    <property type="entry name" value="Sig_transdc_His_kin-like_C"/>
</dbReference>
<dbReference type="CDD" id="cd00075">
    <property type="entry name" value="HATPase"/>
    <property type="match status" value="1"/>
</dbReference>
<evidence type="ECO:0000256" key="2">
    <source>
        <dbReference type="ARBA" id="ARBA00004236"/>
    </source>
</evidence>
<evidence type="ECO:0000256" key="3">
    <source>
        <dbReference type="ARBA" id="ARBA00012438"/>
    </source>
</evidence>
<dbReference type="InterPro" id="IPR050428">
    <property type="entry name" value="TCS_sensor_his_kinase"/>
</dbReference>
<evidence type="ECO:0000256" key="10">
    <source>
        <dbReference type="ARBA" id="ARBA00023136"/>
    </source>
</evidence>
<dbReference type="SUPFAM" id="SSF55874">
    <property type="entry name" value="ATPase domain of HSP90 chaperone/DNA topoisomerase II/histidine kinase"/>
    <property type="match status" value="1"/>
</dbReference>
<name>A0A6P2C9M1_9ACTN</name>
<dbReference type="InterPro" id="IPR003660">
    <property type="entry name" value="HAMP_dom"/>
</dbReference>
<comment type="subcellular location">
    <subcellularLocation>
        <location evidence="2">Cell membrane</location>
    </subcellularLocation>
</comment>
<dbReference type="InterPro" id="IPR003594">
    <property type="entry name" value="HATPase_dom"/>
</dbReference>
<evidence type="ECO:0000313" key="15">
    <source>
        <dbReference type="Proteomes" id="UP000460272"/>
    </source>
</evidence>
<sequence length="454" mass="47050">MPIRLRLALAFAAAAALLFAIGGWLFSSALSAAQLGAIDSQLSAQLVQAARYLPGSGTGPQPATTATPVPGEYLLQVVDSAGRVRGGSPDAGTTPLLTAAELGRARRAQVSVTRTIDEEDTRVTAAPLAGHPGLVAVAAVSLETYDATQSQVLRELAIGGGIFVAIAGLGAFWLARAALSPVERLRRQVAALSERGDAAGVEVPRTRDEVAALAGTMNDLLTRLRRTIERERAFVDDASHELRSPLAVLRGELELAGRPGRSARELAAAVRSSAEEAERLARITDDLLVLARGDAGQLDLRLEETDLRQLLSRSADHATARLTAAQVTCQIDVPAGTRALVDPDRIRQAIDNLLGNALRFAPAGSVVVIAAREDGPDLSIEVRDSGPGFPADFLPHAFERFRRPDASRSRDGGGAGLGLAIAAAIAAAHGGTAAARNGPGGGAVVSLRLPGAAR</sequence>
<proteinExistence type="predicted"/>
<evidence type="ECO:0000256" key="1">
    <source>
        <dbReference type="ARBA" id="ARBA00000085"/>
    </source>
</evidence>
<evidence type="ECO:0000256" key="9">
    <source>
        <dbReference type="ARBA" id="ARBA00023012"/>
    </source>
</evidence>
<dbReference type="PANTHER" id="PTHR45436">
    <property type="entry name" value="SENSOR HISTIDINE KINASE YKOH"/>
    <property type="match status" value="1"/>
</dbReference>
<gene>
    <name evidence="14" type="ORF">EAS64_04350</name>
</gene>
<dbReference type="Pfam" id="PF00672">
    <property type="entry name" value="HAMP"/>
    <property type="match status" value="1"/>
</dbReference>
<evidence type="ECO:0000256" key="4">
    <source>
        <dbReference type="ARBA" id="ARBA00022553"/>
    </source>
</evidence>
<dbReference type="InterPro" id="IPR036097">
    <property type="entry name" value="HisK_dim/P_sf"/>
</dbReference>